<keyword evidence="2 5" id="KW-0812">Transmembrane</keyword>
<dbReference type="Pfam" id="PF01124">
    <property type="entry name" value="MAPEG"/>
    <property type="match status" value="1"/>
</dbReference>
<feature type="transmembrane region" description="Helical" evidence="5">
    <location>
        <begin position="6"/>
        <end position="25"/>
    </location>
</feature>
<reference evidence="6" key="1">
    <citation type="submission" date="2021-04" db="EMBL/GenBank/DDBJ databases">
        <authorList>
            <person name="Hornung B."/>
        </authorList>
    </citation>
    <scope>NUCLEOTIDE SEQUENCE</scope>
    <source>
        <strain evidence="6">G5G6</strain>
    </source>
</reference>
<dbReference type="AlphaFoldDB" id="A0A916N340"/>
<evidence type="ECO:0000256" key="4">
    <source>
        <dbReference type="ARBA" id="ARBA00023136"/>
    </source>
</evidence>
<dbReference type="InterPro" id="IPR001129">
    <property type="entry name" value="Membr-assoc_MAPEG"/>
</dbReference>
<keyword evidence="3 5" id="KW-1133">Transmembrane helix</keyword>
<feature type="transmembrane region" description="Helical" evidence="5">
    <location>
        <begin position="113"/>
        <end position="130"/>
    </location>
</feature>
<comment type="subcellular location">
    <subcellularLocation>
        <location evidence="1">Membrane</location>
    </subcellularLocation>
</comment>
<proteinExistence type="predicted"/>
<dbReference type="SUPFAM" id="SSF161084">
    <property type="entry name" value="MAPEG domain-like"/>
    <property type="match status" value="1"/>
</dbReference>
<keyword evidence="4 5" id="KW-0472">Membrane</keyword>
<dbReference type="Gene3D" id="1.20.120.550">
    <property type="entry name" value="Membrane associated eicosanoid/glutathione metabolism-like domain"/>
    <property type="match status" value="1"/>
</dbReference>
<evidence type="ECO:0000313" key="6">
    <source>
        <dbReference type="EMBL" id="CAG4884574.1"/>
    </source>
</evidence>
<keyword evidence="7" id="KW-1185">Reference proteome</keyword>
<evidence type="ECO:0000256" key="3">
    <source>
        <dbReference type="ARBA" id="ARBA00022989"/>
    </source>
</evidence>
<evidence type="ECO:0000256" key="5">
    <source>
        <dbReference type="SAM" id="Phobius"/>
    </source>
</evidence>
<dbReference type="GO" id="GO:0016020">
    <property type="term" value="C:membrane"/>
    <property type="evidence" value="ECO:0007669"/>
    <property type="project" value="UniProtKB-SubCell"/>
</dbReference>
<dbReference type="RefSeq" id="WP_220636409.1">
    <property type="nucleotide sequence ID" value="NZ_CAJQUM010000001.1"/>
</dbReference>
<feature type="transmembrane region" description="Helical" evidence="5">
    <location>
        <begin position="62"/>
        <end position="80"/>
    </location>
</feature>
<evidence type="ECO:0008006" key="8">
    <source>
        <dbReference type="Google" id="ProtNLM"/>
    </source>
</evidence>
<dbReference type="PANTHER" id="PTHR35371:SF1">
    <property type="entry name" value="BLR7753 PROTEIN"/>
    <property type="match status" value="1"/>
</dbReference>
<dbReference type="PANTHER" id="PTHR35371">
    <property type="entry name" value="INNER MEMBRANE PROTEIN"/>
    <property type="match status" value="1"/>
</dbReference>
<evidence type="ECO:0000256" key="1">
    <source>
        <dbReference type="ARBA" id="ARBA00004370"/>
    </source>
</evidence>
<accession>A0A916N340</accession>
<dbReference type="EMBL" id="CAJQUM010000001">
    <property type="protein sequence ID" value="CAG4884574.1"/>
    <property type="molecule type" value="Genomic_DNA"/>
</dbReference>
<comment type="caution">
    <text evidence="6">The sequence shown here is derived from an EMBL/GenBank/DDBJ whole genome shotgun (WGS) entry which is preliminary data.</text>
</comment>
<evidence type="ECO:0000313" key="7">
    <source>
        <dbReference type="Proteomes" id="UP000742786"/>
    </source>
</evidence>
<name>A0A916N340_9PROT</name>
<gene>
    <name evidence="6" type="ORF">GTOL_12457</name>
</gene>
<dbReference type="Proteomes" id="UP000742786">
    <property type="component" value="Unassembled WGS sequence"/>
</dbReference>
<sequence length="131" mass="14224">MTPTLYYIIYSAALTLLALLLGSFFRNRLWTLQGLKIGLGNRDHVPPPTPLSGRADRAAMNTLENFVLFAALALTAHVAGIDNAQVALGAGMFFWARVAYLLAYLLGIVYLRTLVWLIGLAGLVMIAAALF</sequence>
<dbReference type="InterPro" id="IPR023352">
    <property type="entry name" value="MAPEG-like_dom_sf"/>
</dbReference>
<protein>
    <recommendedName>
        <fullName evidence="8">MAPEG family protein</fullName>
    </recommendedName>
</protein>
<organism evidence="6 7">
    <name type="scientific">Georgfuchsia toluolica</name>
    <dbReference type="NCBI Taxonomy" id="424218"/>
    <lineage>
        <taxon>Bacteria</taxon>
        <taxon>Pseudomonadati</taxon>
        <taxon>Pseudomonadota</taxon>
        <taxon>Betaproteobacteria</taxon>
        <taxon>Nitrosomonadales</taxon>
        <taxon>Sterolibacteriaceae</taxon>
        <taxon>Georgfuchsia</taxon>
    </lineage>
</organism>
<evidence type="ECO:0000256" key="2">
    <source>
        <dbReference type="ARBA" id="ARBA00022692"/>
    </source>
</evidence>